<feature type="transmembrane region" description="Helical" evidence="10">
    <location>
        <begin position="423"/>
        <end position="446"/>
    </location>
</feature>
<feature type="transmembrane region" description="Helical" evidence="10">
    <location>
        <begin position="385"/>
        <end position="402"/>
    </location>
</feature>
<dbReference type="PANTHER" id="PTHR43298">
    <property type="entry name" value="MULTIDRUG RESISTANCE PROTEIN NORM-RELATED"/>
    <property type="match status" value="1"/>
</dbReference>
<comment type="subcellular location">
    <subcellularLocation>
        <location evidence="1">Cell membrane</location>
        <topology evidence="1">Multi-pass membrane protein</topology>
    </subcellularLocation>
</comment>
<dbReference type="PANTHER" id="PTHR43298:SF2">
    <property type="entry name" value="FMN_FAD EXPORTER YEEO-RELATED"/>
    <property type="match status" value="1"/>
</dbReference>
<evidence type="ECO:0000256" key="2">
    <source>
        <dbReference type="ARBA" id="ARBA00022448"/>
    </source>
</evidence>
<keyword evidence="3" id="KW-0050">Antiport</keyword>
<dbReference type="InterPro" id="IPR050222">
    <property type="entry name" value="MATE_MdtK"/>
</dbReference>
<keyword evidence="12" id="KW-1185">Reference proteome</keyword>
<evidence type="ECO:0000256" key="3">
    <source>
        <dbReference type="ARBA" id="ARBA00022449"/>
    </source>
</evidence>
<feature type="transmembrane region" description="Helical" evidence="10">
    <location>
        <begin position="306"/>
        <end position="330"/>
    </location>
</feature>
<dbReference type="GO" id="GO:0006811">
    <property type="term" value="P:monoatomic ion transport"/>
    <property type="evidence" value="ECO:0007669"/>
    <property type="project" value="UniProtKB-KW"/>
</dbReference>
<evidence type="ECO:0000313" key="11">
    <source>
        <dbReference type="EMBL" id="QDV09642.1"/>
    </source>
</evidence>
<feature type="transmembrane region" description="Helical" evidence="10">
    <location>
        <begin position="351"/>
        <end position="370"/>
    </location>
</feature>
<dbReference type="GO" id="GO:0005886">
    <property type="term" value="C:plasma membrane"/>
    <property type="evidence" value="ECO:0007669"/>
    <property type="project" value="UniProtKB-SubCell"/>
</dbReference>
<feature type="transmembrane region" description="Helical" evidence="10">
    <location>
        <begin position="28"/>
        <end position="51"/>
    </location>
</feature>
<keyword evidence="6 10" id="KW-1133">Transmembrane helix</keyword>
<evidence type="ECO:0000256" key="10">
    <source>
        <dbReference type="SAM" id="Phobius"/>
    </source>
</evidence>
<evidence type="ECO:0000256" key="7">
    <source>
        <dbReference type="ARBA" id="ARBA00023065"/>
    </source>
</evidence>
<protein>
    <recommendedName>
        <fullName evidence="9">Multidrug-efflux transporter</fullName>
    </recommendedName>
</protein>
<accession>A0A518EZX6</accession>
<organism evidence="11 12">
    <name type="scientific">Saltatorellus ferox</name>
    <dbReference type="NCBI Taxonomy" id="2528018"/>
    <lineage>
        <taxon>Bacteria</taxon>
        <taxon>Pseudomonadati</taxon>
        <taxon>Planctomycetota</taxon>
        <taxon>Planctomycetia</taxon>
        <taxon>Planctomycetia incertae sedis</taxon>
        <taxon>Saltatorellus</taxon>
    </lineage>
</organism>
<keyword evidence="8 10" id="KW-0472">Membrane</keyword>
<keyword evidence="7" id="KW-0406">Ion transport</keyword>
<dbReference type="RefSeq" id="WP_145204365.1">
    <property type="nucleotide sequence ID" value="NZ_CP036434.1"/>
</dbReference>
<evidence type="ECO:0000256" key="9">
    <source>
        <dbReference type="ARBA" id="ARBA00031636"/>
    </source>
</evidence>
<feature type="transmembrane region" description="Helical" evidence="10">
    <location>
        <begin position="168"/>
        <end position="185"/>
    </location>
</feature>
<dbReference type="GO" id="GO:0042910">
    <property type="term" value="F:xenobiotic transmembrane transporter activity"/>
    <property type="evidence" value="ECO:0007669"/>
    <property type="project" value="InterPro"/>
</dbReference>
<feature type="transmembrane region" description="Helical" evidence="10">
    <location>
        <begin position="222"/>
        <end position="246"/>
    </location>
</feature>
<reference evidence="11 12" key="1">
    <citation type="submission" date="2019-02" db="EMBL/GenBank/DDBJ databases">
        <title>Deep-cultivation of Planctomycetes and their phenomic and genomic characterization uncovers novel biology.</title>
        <authorList>
            <person name="Wiegand S."/>
            <person name="Jogler M."/>
            <person name="Boedeker C."/>
            <person name="Pinto D."/>
            <person name="Vollmers J."/>
            <person name="Rivas-Marin E."/>
            <person name="Kohn T."/>
            <person name="Peeters S.H."/>
            <person name="Heuer A."/>
            <person name="Rast P."/>
            <person name="Oberbeckmann S."/>
            <person name="Bunk B."/>
            <person name="Jeske O."/>
            <person name="Meyerdierks A."/>
            <person name="Storesund J.E."/>
            <person name="Kallscheuer N."/>
            <person name="Luecker S."/>
            <person name="Lage O.M."/>
            <person name="Pohl T."/>
            <person name="Merkel B.J."/>
            <person name="Hornburger P."/>
            <person name="Mueller R.-W."/>
            <person name="Bruemmer F."/>
            <person name="Labrenz M."/>
            <person name="Spormann A.M."/>
            <person name="Op den Camp H."/>
            <person name="Overmann J."/>
            <person name="Amann R."/>
            <person name="Jetten M.S.M."/>
            <person name="Mascher T."/>
            <person name="Medema M.H."/>
            <person name="Devos D.P."/>
            <person name="Kaster A.-K."/>
            <person name="Ovreas L."/>
            <person name="Rohde M."/>
            <person name="Galperin M.Y."/>
            <person name="Jogler C."/>
        </authorList>
    </citation>
    <scope>NUCLEOTIDE SEQUENCE [LARGE SCALE GENOMIC DNA]</scope>
    <source>
        <strain evidence="11 12">Poly30</strain>
    </source>
</reference>
<proteinExistence type="predicted"/>
<evidence type="ECO:0000256" key="4">
    <source>
        <dbReference type="ARBA" id="ARBA00022475"/>
    </source>
</evidence>
<dbReference type="Pfam" id="PF01554">
    <property type="entry name" value="MatE"/>
    <property type="match status" value="2"/>
</dbReference>
<sequence length="482" mass="52111">MARSREETRALEAALSPRKREIRVLTRLAMPILVTNVFWMLVSLVDILMLGRWSSDAVAAALLAGVWVHLTQMLGMGLVMGIDPLVTQGYGARDREMLGRALQRGIIVALIAAVPIVGLRFLTAEFLEATRAFAGWVRGLGQEFAPSVASGLDEAIGSSKLDAPAERYALAQTFATPFFMVYIACRQQLQGRGILRPALIVAAVANLVNLVANWVLIYELEWGITGAGVATGFTRIFMCLTLIWVIHQKRLLRGAWVPWDRESFRLKEILHILRIGIPVGLHFAFEIGAFGATTLLAGLLGVTATVAHGVAINLASMTFMIPLGIGLAATTRIGNLIGERRHGDAQTSAGVALWMGGLSMAAMGVVLYLGREYLPSKYVPDDLDAIRLAALILPIAAAFQVFDGVQVVGSGILRGMGKTVPAAVFNFIAWWIIALPTACYFVLLRDGGLREVWWSLCLGLGVVAVMAAAWVKWRGPASLADR</sequence>
<feature type="transmembrane region" description="Helical" evidence="10">
    <location>
        <begin position="275"/>
        <end position="300"/>
    </location>
</feature>
<keyword evidence="2" id="KW-0813">Transport</keyword>
<feature type="transmembrane region" description="Helical" evidence="10">
    <location>
        <begin position="101"/>
        <end position="122"/>
    </location>
</feature>
<keyword evidence="5 10" id="KW-0812">Transmembrane</keyword>
<evidence type="ECO:0000313" key="12">
    <source>
        <dbReference type="Proteomes" id="UP000320390"/>
    </source>
</evidence>
<name>A0A518EZX6_9BACT</name>
<dbReference type="GO" id="GO:0015297">
    <property type="term" value="F:antiporter activity"/>
    <property type="evidence" value="ECO:0007669"/>
    <property type="project" value="UniProtKB-KW"/>
</dbReference>
<dbReference type="NCBIfam" id="TIGR00797">
    <property type="entry name" value="matE"/>
    <property type="match status" value="1"/>
</dbReference>
<keyword evidence="4" id="KW-1003">Cell membrane</keyword>
<feature type="transmembrane region" description="Helical" evidence="10">
    <location>
        <begin position="57"/>
        <end position="80"/>
    </location>
</feature>
<evidence type="ECO:0000256" key="8">
    <source>
        <dbReference type="ARBA" id="ARBA00023136"/>
    </source>
</evidence>
<dbReference type="EMBL" id="CP036434">
    <property type="protein sequence ID" value="QDV09642.1"/>
    <property type="molecule type" value="Genomic_DNA"/>
</dbReference>
<feature type="transmembrane region" description="Helical" evidence="10">
    <location>
        <begin position="197"/>
        <end position="216"/>
    </location>
</feature>
<dbReference type="OrthoDB" id="9806302at2"/>
<feature type="transmembrane region" description="Helical" evidence="10">
    <location>
        <begin position="452"/>
        <end position="473"/>
    </location>
</feature>
<dbReference type="InterPro" id="IPR048279">
    <property type="entry name" value="MdtK-like"/>
</dbReference>
<evidence type="ECO:0000256" key="6">
    <source>
        <dbReference type="ARBA" id="ARBA00022989"/>
    </source>
</evidence>
<evidence type="ECO:0000256" key="5">
    <source>
        <dbReference type="ARBA" id="ARBA00022692"/>
    </source>
</evidence>
<gene>
    <name evidence="11" type="primary">norM</name>
    <name evidence="11" type="ORF">Poly30_52000</name>
</gene>
<dbReference type="InterPro" id="IPR002528">
    <property type="entry name" value="MATE_fam"/>
</dbReference>
<dbReference type="Proteomes" id="UP000320390">
    <property type="component" value="Chromosome"/>
</dbReference>
<evidence type="ECO:0000256" key="1">
    <source>
        <dbReference type="ARBA" id="ARBA00004651"/>
    </source>
</evidence>
<dbReference type="PIRSF" id="PIRSF006603">
    <property type="entry name" value="DinF"/>
    <property type="match status" value="1"/>
</dbReference>
<dbReference type="AlphaFoldDB" id="A0A518EZX6"/>